<evidence type="ECO:0000313" key="2">
    <source>
        <dbReference type="Proteomes" id="UP000035337"/>
    </source>
</evidence>
<name>A0A0G3WKB9_9BACT</name>
<gene>
    <name evidence="1" type="primary">nrdG</name>
    <name evidence="1" type="ORF">Epro_0966</name>
</gene>
<dbReference type="Proteomes" id="UP000035337">
    <property type="component" value="Chromosome"/>
</dbReference>
<dbReference type="InterPro" id="IPR012833">
    <property type="entry name" value="NrdD"/>
</dbReference>
<dbReference type="OrthoDB" id="9808075at2"/>
<accession>A0A0G3WKB9</accession>
<protein>
    <submittedName>
        <fullName evidence="1">Putative ribonucleoside-triphosphate reductase</fullName>
    </submittedName>
</protein>
<reference evidence="1 2" key="1">
    <citation type="submission" date="2014-09" db="EMBL/GenBank/DDBJ databases">
        <title>Complete genome sequence of Endomicrobium proavitum.</title>
        <authorList>
            <person name="Zheng H."/>
        </authorList>
    </citation>
    <scope>NUCLEOTIDE SEQUENCE [LARGE SCALE GENOMIC DNA]</scope>
    <source>
        <strain evidence="1 2">Rsa215</strain>
    </source>
</reference>
<dbReference type="GO" id="GO:0006260">
    <property type="term" value="P:DNA replication"/>
    <property type="evidence" value="ECO:0007669"/>
    <property type="project" value="InterPro"/>
</dbReference>
<organism evidence="1 2">
    <name type="scientific">Endomicrobium proavitum</name>
    <dbReference type="NCBI Taxonomy" id="1408281"/>
    <lineage>
        <taxon>Bacteria</taxon>
        <taxon>Pseudomonadati</taxon>
        <taxon>Elusimicrobiota</taxon>
        <taxon>Endomicrobiia</taxon>
        <taxon>Endomicrobiales</taxon>
        <taxon>Endomicrobiaceae</taxon>
        <taxon>Endomicrobium</taxon>
    </lineage>
</organism>
<dbReference type="GO" id="GO:0008998">
    <property type="term" value="F:ribonucleoside-triphosphate reductase (thioredoxin) activity"/>
    <property type="evidence" value="ECO:0007669"/>
    <property type="project" value="InterPro"/>
</dbReference>
<dbReference type="Pfam" id="PF13597">
    <property type="entry name" value="NRDD"/>
    <property type="match status" value="1"/>
</dbReference>
<dbReference type="STRING" id="1408281.Epro_0966"/>
<sequence length="59" mass="6810">MTAQEIASKISELEKQKVKAEGTKCEVYSRVVGYLRPVALWNEGKKEEFKIRKSYCPCK</sequence>
<dbReference type="AlphaFoldDB" id="A0A0G3WKB9"/>
<dbReference type="EMBL" id="CP009498">
    <property type="protein sequence ID" value="AKL98345.1"/>
    <property type="molecule type" value="Genomic_DNA"/>
</dbReference>
<proteinExistence type="predicted"/>
<dbReference type="KEGG" id="epo:Epro_0966"/>
<evidence type="ECO:0000313" key="1">
    <source>
        <dbReference type="EMBL" id="AKL98345.1"/>
    </source>
</evidence>
<keyword evidence="2" id="KW-1185">Reference proteome</keyword>